<dbReference type="AlphaFoldDB" id="A0AAN6MFJ3"/>
<evidence type="ECO:0000313" key="1">
    <source>
        <dbReference type="EMBL" id="KAK3899277.1"/>
    </source>
</evidence>
<comment type="caution">
    <text evidence="1">The sequence shown here is derived from an EMBL/GenBank/DDBJ whole genome shotgun (WGS) entry which is preliminary data.</text>
</comment>
<gene>
    <name evidence="1" type="ORF">C8A05DRAFT_37114</name>
</gene>
<sequence length="187" mass="20824">MPSRPPLATWFPRAGFRWRRGPNQPGSSRILRSKQRDNIVRDVILHIVGHGGRTISKSRALELIVHAVAAAAKAVAGYYRDDKAGARAGGLDDLVEVLERERGEAELSRAIPGDVWVELVYQIAHARREYKRQTTTSVQQGAEQYGLAKAIDNRANAAGSHWDWIALEFAAYPHFIGEPVDYVVDDE</sequence>
<dbReference type="EMBL" id="MU855808">
    <property type="protein sequence ID" value="KAK3899277.1"/>
    <property type="molecule type" value="Genomic_DNA"/>
</dbReference>
<name>A0AAN6MFJ3_9PEZI</name>
<reference evidence="1" key="2">
    <citation type="submission" date="2023-05" db="EMBL/GenBank/DDBJ databases">
        <authorList>
            <consortium name="Lawrence Berkeley National Laboratory"/>
            <person name="Steindorff A."/>
            <person name="Hensen N."/>
            <person name="Bonometti L."/>
            <person name="Westerberg I."/>
            <person name="Brannstrom I.O."/>
            <person name="Guillou S."/>
            <person name="Cros-Aarteil S."/>
            <person name="Calhoun S."/>
            <person name="Haridas S."/>
            <person name="Kuo A."/>
            <person name="Mondo S."/>
            <person name="Pangilinan J."/>
            <person name="Riley R."/>
            <person name="Labutti K."/>
            <person name="Andreopoulos B."/>
            <person name="Lipzen A."/>
            <person name="Chen C."/>
            <person name="Yanf M."/>
            <person name="Daum C."/>
            <person name="Ng V."/>
            <person name="Clum A."/>
            <person name="Ohm R."/>
            <person name="Martin F."/>
            <person name="Silar P."/>
            <person name="Natvig D."/>
            <person name="Lalanne C."/>
            <person name="Gautier V."/>
            <person name="Ament-Velasquez S.L."/>
            <person name="Kruys A."/>
            <person name="Hutchinson M.I."/>
            <person name="Powell A.J."/>
            <person name="Barry K."/>
            <person name="Miller A.N."/>
            <person name="Grigoriev I.V."/>
            <person name="Debuchy R."/>
            <person name="Gladieux P."/>
            <person name="Thoren M.H."/>
            <person name="Johannesson H."/>
        </authorList>
    </citation>
    <scope>NUCLEOTIDE SEQUENCE</scope>
    <source>
        <strain evidence="1">CBS 103.79</strain>
    </source>
</reference>
<dbReference type="Proteomes" id="UP001303889">
    <property type="component" value="Unassembled WGS sequence"/>
</dbReference>
<reference evidence="1" key="1">
    <citation type="journal article" date="2023" name="Mol. Phylogenet. Evol.">
        <title>Genome-scale phylogeny and comparative genomics of the fungal order Sordariales.</title>
        <authorList>
            <person name="Hensen N."/>
            <person name="Bonometti L."/>
            <person name="Westerberg I."/>
            <person name="Brannstrom I.O."/>
            <person name="Guillou S."/>
            <person name="Cros-Aarteil S."/>
            <person name="Calhoun S."/>
            <person name="Haridas S."/>
            <person name="Kuo A."/>
            <person name="Mondo S."/>
            <person name="Pangilinan J."/>
            <person name="Riley R."/>
            <person name="LaButti K."/>
            <person name="Andreopoulos B."/>
            <person name="Lipzen A."/>
            <person name="Chen C."/>
            <person name="Yan M."/>
            <person name="Daum C."/>
            <person name="Ng V."/>
            <person name="Clum A."/>
            <person name="Steindorff A."/>
            <person name="Ohm R.A."/>
            <person name="Martin F."/>
            <person name="Silar P."/>
            <person name="Natvig D.O."/>
            <person name="Lalanne C."/>
            <person name="Gautier V."/>
            <person name="Ament-Velasquez S.L."/>
            <person name="Kruys A."/>
            <person name="Hutchinson M.I."/>
            <person name="Powell A.J."/>
            <person name="Barry K."/>
            <person name="Miller A.N."/>
            <person name="Grigoriev I.V."/>
            <person name="Debuchy R."/>
            <person name="Gladieux P."/>
            <person name="Hiltunen Thoren M."/>
            <person name="Johannesson H."/>
        </authorList>
    </citation>
    <scope>NUCLEOTIDE SEQUENCE</scope>
    <source>
        <strain evidence="1">CBS 103.79</strain>
    </source>
</reference>
<protein>
    <submittedName>
        <fullName evidence="1">Uncharacterized protein</fullName>
    </submittedName>
</protein>
<organism evidence="1 2">
    <name type="scientific">Staphylotrichum tortipilum</name>
    <dbReference type="NCBI Taxonomy" id="2831512"/>
    <lineage>
        <taxon>Eukaryota</taxon>
        <taxon>Fungi</taxon>
        <taxon>Dikarya</taxon>
        <taxon>Ascomycota</taxon>
        <taxon>Pezizomycotina</taxon>
        <taxon>Sordariomycetes</taxon>
        <taxon>Sordariomycetidae</taxon>
        <taxon>Sordariales</taxon>
        <taxon>Chaetomiaceae</taxon>
        <taxon>Staphylotrichum</taxon>
    </lineage>
</organism>
<accession>A0AAN6MFJ3</accession>
<evidence type="ECO:0000313" key="2">
    <source>
        <dbReference type="Proteomes" id="UP001303889"/>
    </source>
</evidence>
<keyword evidence="2" id="KW-1185">Reference proteome</keyword>
<proteinExistence type="predicted"/>